<protein>
    <recommendedName>
        <fullName evidence="11">Aminopeptidase</fullName>
        <ecNumber evidence="11">3.4.11.-</ecNumber>
    </recommendedName>
</protein>
<evidence type="ECO:0000256" key="12">
    <source>
        <dbReference type="SAM" id="MobiDB-lite"/>
    </source>
</evidence>
<dbReference type="SUPFAM" id="SSF55486">
    <property type="entry name" value="Metalloproteases ('zincins'), catalytic domain"/>
    <property type="match status" value="1"/>
</dbReference>
<evidence type="ECO:0000313" key="16">
    <source>
        <dbReference type="EMBL" id="KAF2764364.1"/>
    </source>
</evidence>
<feature type="domain" description="Peptidase M1 membrane alanine aminopeptidase" evidence="13">
    <location>
        <begin position="263"/>
        <end position="480"/>
    </location>
</feature>
<evidence type="ECO:0000259" key="13">
    <source>
        <dbReference type="Pfam" id="PF01433"/>
    </source>
</evidence>
<feature type="active site" description="Proton acceptor" evidence="8">
    <location>
        <position position="336"/>
    </location>
</feature>
<dbReference type="Gene3D" id="1.10.390.10">
    <property type="entry name" value="Neutral Protease Domain 2"/>
    <property type="match status" value="1"/>
</dbReference>
<dbReference type="EMBL" id="ML995928">
    <property type="protein sequence ID" value="KAF2764364.1"/>
    <property type="molecule type" value="Genomic_DNA"/>
</dbReference>
<dbReference type="Pfam" id="PF17900">
    <property type="entry name" value="Peptidase_M1_N"/>
    <property type="match status" value="1"/>
</dbReference>
<organism evidence="16 17">
    <name type="scientific">Teratosphaeria nubilosa</name>
    <dbReference type="NCBI Taxonomy" id="161662"/>
    <lineage>
        <taxon>Eukaryota</taxon>
        <taxon>Fungi</taxon>
        <taxon>Dikarya</taxon>
        <taxon>Ascomycota</taxon>
        <taxon>Pezizomycotina</taxon>
        <taxon>Dothideomycetes</taxon>
        <taxon>Dothideomycetidae</taxon>
        <taxon>Mycosphaerellales</taxon>
        <taxon>Teratosphaeriaceae</taxon>
        <taxon>Teratosphaeria</taxon>
    </lineage>
</organism>
<keyword evidence="7 11" id="KW-0482">Metalloprotease</keyword>
<sequence>MEAPYSSPSSYDGLPDTVKPVHYSLSLFDFIFGDPWTYSGRVEIDIHIKAPVQAITVNTRELTVQTAKVISDGSSYTAIDIEYDVENQRCTFEFDHVLPVTAARTSSLHLTYQGTMNNHMAGFYRSTYDVPKEARSDDSEDSDDSDDTEERVMLSTQFQPSDARRAFPCFDEPNLKATFNFEIEIPDDLTALSNMAECSSACQSHNPGHKVVKFQRSPLMSTYLLAWAVGDFEFIERQMIQQSGETVSIRLYTTQSLSSLGAFAIDVAQRVVEYFSKNFDIEYPLPKLDLLAVHEVSDDAMENWGLLTFQTTALLFDEKLSNPSNRNHIAYIVAHELAHQWFGNLVTMDWWDELWLNEGFATWAGWYALDRLFPEWKVWTQFTAEGMEEAFDLDSLRASHPVQVPVPNGLDVDSIFDSISYLKGAALISMLASFVGAEDFLRGVSAYLIEHSYGSTKGADLWRALSFASGKDVSAFISPWIESIGFPVVSVHQLEPGKLALRQQRFICTGNPTPEEDTVTWTLAIGSDQSLMDQKEAVIVASPGPCILNKDQGAFYRTSFEPPTLQQNIARLDELSAEERIGLVSDTAAMAAAAFEGSNTSTVLALLQACSSEANCHFWTAILSALKTIQSVFSSDLQVKAALDNFAIKLVSKALDTRRWSEQYDPSNYLSGEMEAMLYSTAGLAGRDDIVDASMRLFRDFIGGNVIAISPSLRQSVLEIAIKHGKSQACGSLQIAYEDIESDDVQEDVLQALGQVQTAQDTRDLLLWALDGGIDSSDLVDLVETLASNGVDIVQETMWSCIQKQWNTIIGRIGGSNAVMEPFVRLSLSGFKSTKYVKGITEFFRTKDTTGYKRGLAVAVETIRANAAYRERDMESVRQWLSENGHMDA</sequence>
<feature type="compositionally biased region" description="Acidic residues" evidence="12">
    <location>
        <begin position="138"/>
        <end position="149"/>
    </location>
</feature>
<gene>
    <name evidence="16" type="ORF">EJ03DRAFT_302165</name>
</gene>
<evidence type="ECO:0000256" key="3">
    <source>
        <dbReference type="ARBA" id="ARBA00022670"/>
    </source>
</evidence>
<feature type="binding site" evidence="9">
    <location>
        <position position="358"/>
    </location>
    <ligand>
        <name>Zn(2+)</name>
        <dbReference type="ChEBI" id="CHEBI:29105"/>
        <note>catalytic</note>
    </ligand>
</feature>
<dbReference type="GO" id="GO:0042277">
    <property type="term" value="F:peptide binding"/>
    <property type="evidence" value="ECO:0007669"/>
    <property type="project" value="TreeGrafter"/>
</dbReference>
<dbReference type="GO" id="GO:0005737">
    <property type="term" value="C:cytoplasm"/>
    <property type="evidence" value="ECO:0007669"/>
    <property type="project" value="TreeGrafter"/>
</dbReference>
<evidence type="ECO:0000313" key="17">
    <source>
        <dbReference type="Proteomes" id="UP000799436"/>
    </source>
</evidence>
<evidence type="ECO:0000256" key="10">
    <source>
        <dbReference type="PIRSR" id="PIRSR634016-4"/>
    </source>
</evidence>
<evidence type="ECO:0000259" key="15">
    <source>
        <dbReference type="Pfam" id="PF17900"/>
    </source>
</evidence>
<dbReference type="GO" id="GO:0008270">
    <property type="term" value="F:zinc ion binding"/>
    <property type="evidence" value="ECO:0007669"/>
    <property type="project" value="UniProtKB-UniRule"/>
</dbReference>
<proteinExistence type="inferred from homology"/>
<accession>A0A6G1KWD7</accession>
<evidence type="ECO:0000256" key="2">
    <source>
        <dbReference type="ARBA" id="ARBA00022438"/>
    </source>
</evidence>
<comment type="cofactor">
    <cofactor evidence="9 11">
        <name>Zn(2+)</name>
        <dbReference type="ChEBI" id="CHEBI:29105"/>
    </cofactor>
    <text evidence="9 11">Binds 1 zinc ion per subunit.</text>
</comment>
<dbReference type="Gene3D" id="1.25.50.20">
    <property type="match status" value="1"/>
</dbReference>
<feature type="domain" description="ERAP1-like C-terminal" evidence="14">
    <location>
        <begin position="547"/>
        <end position="865"/>
    </location>
</feature>
<dbReference type="GO" id="GO:0016020">
    <property type="term" value="C:membrane"/>
    <property type="evidence" value="ECO:0007669"/>
    <property type="project" value="TreeGrafter"/>
</dbReference>
<dbReference type="InterPro" id="IPR014782">
    <property type="entry name" value="Peptidase_M1_dom"/>
</dbReference>
<dbReference type="OrthoDB" id="10031169at2759"/>
<dbReference type="InterPro" id="IPR034016">
    <property type="entry name" value="M1_APN-typ"/>
</dbReference>
<feature type="site" description="Transition state stabilizer" evidence="10">
    <location>
        <position position="421"/>
    </location>
</feature>
<dbReference type="GO" id="GO:0070006">
    <property type="term" value="F:metalloaminopeptidase activity"/>
    <property type="evidence" value="ECO:0007669"/>
    <property type="project" value="TreeGrafter"/>
</dbReference>
<evidence type="ECO:0000256" key="9">
    <source>
        <dbReference type="PIRSR" id="PIRSR634016-3"/>
    </source>
</evidence>
<dbReference type="Pfam" id="PF11838">
    <property type="entry name" value="ERAP1_C"/>
    <property type="match status" value="1"/>
</dbReference>
<evidence type="ECO:0000256" key="8">
    <source>
        <dbReference type="PIRSR" id="PIRSR634016-1"/>
    </source>
</evidence>
<dbReference type="Proteomes" id="UP000799436">
    <property type="component" value="Unassembled WGS sequence"/>
</dbReference>
<evidence type="ECO:0000256" key="7">
    <source>
        <dbReference type="ARBA" id="ARBA00023049"/>
    </source>
</evidence>
<dbReference type="GO" id="GO:0043171">
    <property type="term" value="P:peptide catabolic process"/>
    <property type="evidence" value="ECO:0007669"/>
    <property type="project" value="TreeGrafter"/>
</dbReference>
<dbReference type="FunFam" id="2.60.40.1730:FF:000002">
    <property type="entry name" value="Aminopeptidase"/>
    <property type="match status" value="1"/>
</dbReference>
<dbReference type="PANTHER" id="PTHR11533">
    <property type="entry name" value="PROTEASE M1 ZINC METALLOPROTEASE"/>
    <property type="match status" value="1"/>
</dbReference>
<keyword evidence="17" id="KW-1185">Reference proteome</keyword>
<dbReference type="CDD" id="cd09601">
    <property type="entry name" value="M1_APN-Q_like"/>
    <property type="match status" value="1"/>
</dbReference>
<dbReference type="AlphaFoldDB" id="A0A6G1KWD7"/>
<dbReference type="Gene3D" id="2.60.40.1730">
    <property type="entry name" value="tricorn interacting facor f3 domain"/>
    <property type="match status" value="1"/>
</dbReference>
<dbReference type="Pfam" id="PF01433">
    <property type="entry name" value="Peptidase_M1"/>
    <property type="match status" value="1"/>
</dbReference>
<dbReference type="InterPro" id="IPR027268">
    <property type="entry name" value="Peptidase_M4/M1_CTD_sf"/>
</dbReference>
<dbReference type="FunFam" id="1.10.390.10:FF:000001">
    <property type="entry name" value="Aminopeptidase"/>
    <property type="match status" value="1"/>
</dbReference>
<evidence type="ECO:0000256" key="4">
    <source>
        <dbReference type="ARBA" id="ARBA00022723"/>
    </source>
</evidence>
<dbReference type="PANTHER" id="PTHR11533:SF171">
    <property type="entry name" value="AMINOPEPTIDASE"/>
    <property type="match status" value="1"/>
</dbReference>
<comment type="similarity">
    <text evidence="1 11">Belongs to the peptidase M1 family.</text>
</comment>
<dbReference type="InterPro" id="IPR024571">
    <property type="entry name" value="ERAP1-like_C_dom"/>
</dbReference>
<feature type="region of interest" description="Disordered" evidence="12">
    <location>
        <begin position="131"/>
        <end position="153"/>
    </location>
</feature>
<evidence type="ECO:0000256" key="1">
    <source>
        <dbReference type="ARBA" id="ARBA00010136"/>
    </source>
</evidence>
<dbReference type="InterPro" id="IPR001930">
    <property type="entry name" value="Peptidase_M1"/>
</dbReference>
<evidence type="ECO:0000256" key="5">
    <source>
        <dbReference type="ARBA" id="ARBA00022801"/>
    </source>
</evidence>
<feature type="binding site" evidence="9">
    <location>
        <position position="335"/>
    </location>
    <ligand>
        <name>Zn(2+)</name>
        <dbReference type="ChEBI" id="CHEBI:29105"/>
        <note>catalytic</note>
    </ligand>
</feature>
<name>A0A6G1KWD7_9PEZI</name>
<keyword evidence="4 9" id="KW-0479">Metal-binding</keyword>
<keyword evidence="3 11" id="KW-0645">Protease</keyword>
<dbReference type="EC" id="3.4.11.-" evidence="11"/>
<dbReference type="InterPro" id="IPR050344">
    <property type="entry name" value="Peptidase_M1_aminopeptidases"/>
</dbReference>
<dbReference type="InterPro" id="IPR045357">
    <property type="entry name" value="Aminopeptidase_N-like_N"/>
</dbReference>
<evidence type="ECO:0000259" key="14">
    <source>
        <dbReference type="Pfam" id="PF11838"/>
    </source>
</evidence>
<reference evidence="16" key="1">
    <citation type="journal article" date="2020" name="Stud. Mycol.">
        <title>101 Dothideomycetes genomes: a test case for predicting lifestyles and emergence of pathogens.</title>
        <authorList>
            <person name="Haridas S."/>
            <person name="Albert R."/>
            <person name="Binder M."/>
            <person name="Bloem J."/>
            <person name="Labutti K."/>
            <person name="Salamov A."/>
            <person name="Andreopoulos B."/>
            <person name="Baker S."/>
            <person name="Barry K."/>
            <person name="Bills G."/>
            <person name="Bluhm B."/>
            <person name="Cannon C."/>
            <person name="Castanera R."/>
            <person name="Culley D."/>
            <person name="Daum C."/>
            <person name="Ezra D."/>
            <person name="Gonzalez J."/>
            <person name="Henrissat B."/>
            <person name="Kuo A."/>
            <person name="Liang C."/>
            <person name="Lipzen A."/>
            <person name="Lutzoni F."/>
            <person name="Magnuson J."/>
            <person name="Mondo S."/>
            <person name="Nolan M."/>
            <person name="Ohm R."/>
            <person name="Pangilinan J."/>
            <person name="Park H.-J."/>
            <person name="Ramirez L."/>
            <person name="Alfaro M."/>
            <person name="Sun H."/>
            <person name="Tritt A."/>
            <person name="Yoshinaga Y."/>
            <person name="Zwiers L.-H."/>
            <person name="Turgeon B."/>
            <person name="Goodwin S."/>
            <person name="Spatafora J."/>
            <person name="Crous P."/>
            <person name="Grigoriev I."/>
        </authorList>
    </citation>
    <scope>NUCLEOTIDE SEQUENCE</scope>
    <source>
        <strain evidence="16">CBS 116005</strain>
    </source>
</reference>
<evidence type="ECO:0000256" key="6">
    <source>
        <dbReference type="ARBA" id="ARBA00022833"/>
    </source>
</evidence>
<feature type="binding site" evidence="9">
    <location>
        <position position="339"/>
    </location>
    <ligand>
        <name>Zn(2+)</name>
        <dbReference type="ChEBI" id="CHEBI:29105"/>
        <note>catalytic</note>
    </ligand>
</feature>
<keyword evidence="2 11" id="KW-0031">Aminopeptidase</keyword>
<dbReference type="InterPro" id="IPR042097">
    <property type="entry name" value="Aminopeptidase_N-like_N_sf"/>
</dbReference>
<keyword evidence="5 11" id="KW-0378">Hydrolase</keyword>
<evidence type="ECO:0000256" key="11">
    <source>
        <dbReference type="RuleBase" id="RU364040"/>
    </source>
</evidence>
<keyword evidence="6 9" id="KW-0862">Zinc</keyword>
<feature type="domain" description="Aminopeptidase N-like N-terminal" evidence="15">
    <location>
        <begin position="20"/>
        <end position="224"/>
    </location>
</feature>
<dbReference type="PRINTS" id="PR00756">
    <property type="entry name" value="ALADIPTASE"/>
</dbReference>
<dbReference type="SUPFAM" id="SSF63737">
    <property type="entry name" value="Leukotriene A4 hydrolase N-terminal domain"/>
    <property type="match status" value="1"/>
</dbReference>
<dbReference type="GO" id="GO:0006508">
    <property type="term" value="P:proteolysis"/>
    <property type="evidence" value="ECO:0007669"/>
    <property type="project" value="UniProtKB-KW"/>
</dbReference>